<protein>
    <submittedName>
        <fullName evidence="2">Uncharacterized protein</fullName>
    </submittedName>
</protein>
<name>A0ABN0F234_HAEPH</name>
<reference evidence="2 3" key="1">
    <citation type="submission" date="2012-02" db="EMBL/GenBank/DDBJ databases">
        <authorList>
            <person name="Harkins D.M."/>
            <person name="Madupu R."/>
            <person name="Durkin A.S."/>
            <person name="Torralba M."/>
            <person name="Methe B."/>
            <person name="Sutton G.G."/>
            <person name="Nelson K.E."/>
        </authorList>
    </citation>
    <scope>NUCLEOTIDE SEQUENCE [LARGE SCALE GENOMIC DNA]</scope>
    <source>
        <strain evidence="2 3">HK385</strain>
    </source>
</reference>
<organism evidence="2 3">
    <name type="scientific">Haemophilus parahaemolyticus HK385</name>
    <dbReference type="NCBI Taxonomy" id="1095744"/>
    <lineage>
        <taxon>Bacteria</taxon>
        <taxon>Pseudomonadati</taxon>
        <taxon>Pseudomonadota</taxon>
        <taxon>Gammaproteobacteria</taxon>
        <taxon>Pasteurellales</taxon>
        <taxon>Pasteurellaceae</taxon>
        <taxon>Haemophilus</taxon>
    </lineage>
</organism>
<sequence>MYSEFTFSPNKPPILTNLPFSLTFPRFTVWGIIARILF</sequence>
<keyword evidence="1" id="KW-1133">Transmembrane helix</keyword>
<keyword evidence="1" id="KW-0812">Transmembrane</keyword>
<evidence type="ECO:0000313" key="3">
    <source>
        <dbReference type="Proteomes" id="UP000003016"/>
    </source>
</evidence>
<comment type="caution">
    <text evidence="2">The sequence shown here is derived from an EMBL/GenBank/DDBJ whole genome shotgun (WGS) entry which is preliminary data.</text>
</comment>
<dbReference type="Proteomes" id="UP000003016">
    <property type="component" value="Unassembled WGS sequence"/>
</dbReference>
<keyword evidence="3" id="KW-1185">Reference proteome</keyword>
<proteinExistence type="predicted"/>
<dbReference type="EMBL" id="AJSW01000008">
    <property type="protein sequence ID" value="EIJ72890.1"/>
    <property type="molecule type" value="Genomic_DNA"/>
</dbReference>
<feature type="transmembrane region" description="Helical" evidence="1">
    <location>
        <begin position="20"/>
        <end position="37"/>
    </location>
</feature>
<evidence type="ECO:0000256" key="1">
    <source>
        <dbReference type="SAM" id="Phobius"/>
    </source>
</evidence>
<keyword evidence="1" id="KW-0472">Membrane</keyword>
<evidence type="ECO:0000313" key="2">
    <source>
        <dbReference type="EMBL" id="EIJ72890.1"/>
    </source>
</evidence>
<accession>A0ABN0F234</accession>
<gene>
    <name evidence="2" type="ORF">HMPREF1050_0117</name>
</gene>